<accession>A0ABT6LBW3</accession>
<gene>
    <name evidence="1" type="ORF">M2283_001078</name>
</gene>
<evidence type="ECO:0000313" key="1">
    <source>
        <dbReference type="EMBL" id="MDH6213795.1"/>
    </source>
</evidence>
<dbReference type="EMBL" id="JARXVH010000002">
    <property type="protein sequence ID" value="MDH6213795.1"/>
    <property type="molecule type" value="Genomic_DNA"/>
</dbReference>
<protein>
    <submittedName>
        <fullName evidence="1">Uncharacterized protein</fullName>
    </submittedName>
</protein>
<dbReference type="Proteomes" id="UP001160499">
    <property type="component" value="Unassembled WGS sequence"/>
</dbReference>
<reference evidence="1 2" key="1">
    <citation type="submission" date="2023-04" db="EMBL/GenBank/DDBJ databases">
        <title>Forest soil microbial communities from Buena Vista Peninsula, Colon Province, Panama.</title>
        <authorList>
            <person name="Bouskill N."/>
        </authorList>
    </citation>
    <scope>NUCLEOTIDE SEQUENCE [LARGE SCALE GENOMIC DNA]</scope>
    <source>
        <strain evidence="1 2">GGS1</strain>
    </source>
</reference>
<keyword evidence="2" id="KW-1185">Reference proteome</keyword>
<comment type="caution">
    <text evidence="1">The sequence shown here is derived from an EMBL/GenBank/DDBJ whole genome shotgun (WGS) entry which is preliminary data.</text>
</comment>
<proteinExistence type="predicted"/>
<sequence>MSTESTPECHLKACSLCPGTKMIRRQGAPSWEAPIQTLRCGCVCHGRRDTAKTGDAR</sequence>
<evidence type="ECO:0000313" key="2">
    <source>
        <dbReference type="Proteomes" id="UP001160499"/>
    </source>
</evidence>
<organism evidence="1 2">
    <name type="scientific">Streptomyces pseudovenezuelae</name>
    <dbReference type="NCBI Taxonomy" id="67350"/>
    <lineage>
        <taxon>Bacteria</taxon>
        <taxon>Bacillati</taxon>
        <taxon>Actinomycetota</taxon>
        <taxon>Actinomycetes</taxon>
        <taxon>Kitasatosporales</taxon>
        <taxon>Streptomycetaceae</taxon>
        <taxon>Streptomyces</taxon>
        <taxon>Streptomyces aurantiacus group</taxon>
    </lineage>
</organism>
<name>A0ABT6LBW3_9ACTN</name>